<dbReference type="EMBL" id="KL142428">
    <property type="protein sequence ID" value="KDR66035.1"/>
    <property type="molecule type" value="Genomic_DNA"/>
</dbReference>
<protein>
    <recommendedName>
        <fullName evidence="3">F-box domain-containing protein</fullName>
    </recommendedName>
</protein>
<gene>
    <name evidence="1" type="ORF">GALMADRAFT_259864</name>
</gene>
<dbReference type="HOGENOM" id="CLU_030662_0_0_1"/>
<evidence type="ECO:0000313" key="2">
    <source>
        <dbReference type="Proteomes" id="UP000027222"/>
    </source>
</evidence>
<accession>A0A067S5C8</accession>
<dbReference type="AlphaFoldDB" id="A0A067S5C8"/>
<name>A0A067S5C8_GALM3</name>
<sequence length="567" mass="64043">MESVNITQKARLGFRSESPSLTNSPITTLHSDILREIFLINANIFTEEKCLKNTCRSSQVCHAWRSLILDSPTIWGRLIELSALERCTKQWREEVLKRSGDSLLWVYGRTLGCLTRPRQGTDIAEFFYHILDAHWERIEHLDITVGERHITPDPPIDGELWRPLLKPAPYLRSISVFPLHLRREYLFTRSNFSTPATPLFSNRASVLRKFFVKGLTFNLASPWLSYLRDLSLSLSFSVSEILNALRSMPLLMNLTISEPRQGSSVSTSLPSVILASLTTLQLKYIPLPNATELLTHIYPSDGCNLYVDSKFGSNANEELQALSRPLSGWFQNHLRNNHVTELYLSLNSTSLRVRDNTSHTDIHKSEFRMAVTTFPTQRQALPLVSFDFPSLFTDCNFSTITQLSMIIPHLPPTTFAALCSLFTSVTDLSADENTLATILQADIPTQNEYAKAAEPTPLFPLLHTLRMCAFGDHHPESDSYFVVDTDHASVNVQLLLQFFRTRSAFGAPIQTLDIGIISDRKNLDITFLEEITGLVVVQFIGEEKCFSYTCGSGKPESLLFRATSVDF</sequence>
<evidence type="ECO:0000313" key="1">
    <source>
        <dbReference type="EMBL" id="KDR66035.1"/>
    </source>
</evidence>
<dbReference type="OrthoDB" id="2873777at2759"/>
<proteinExistence type="predicted"/>
<organism evidence="1 2">
    <name type="scientific">Galerina marginata (strain CBS 339.88)</name>
    <dbReference type="NCBI Taxonomy" id="685588"/>
    <lineage>
        <taxon>Eukaryota</taxon>
        <taxon>Fungi</taxon>
        <taxon>Dikarya</taxon>
        <taxon>Basidiomycota</taxon>
        <taxon>Agaricomycotina</taxon>
        <taxon>Agaricomycetes</taxon>
        <taxon>Agaricomycetidae</taxon>
        <taxon>Agaricales</taxon>
        <taxon>Agaricineae</taxon>
        <taxon>Strophariaceae</taxon>
        <taxon>Galerina</taxon>
    </lineage>
</organism>
<keyword evidence="2" id="KW-1185">Reference proteome</keyword>
<dbReference type="Gene3D" id="1.20.1280.50">
    <property type="match status" value="1"/>
</dbReference>
<reference evidence="2" key="1">
    <citation type="journal article" date="2014" name="Proc. Natl. Acad. Sci. U.S.A.">
        <title>Extensive sampling of basidiomycete genomes demonstrates inadequacy of the white-rot/brown-rot paradigm for wood decay fungi.</title>
        <authorList>
            <person name="Riley R."/>
            <person name="Salamov A.A."/>
            <person name="Brown D.W."/>
            <person name="Nagy L.G."/>
            <person name="Floudas D."/>
            <person name="Held B.W."/>
            <person name="Levasseur A."/>
            <person name="Lombard V."/>
            <person name="Morin E."/>
            <person name="Otillar R."/>
            <person name="Lindquist E.A."/>
            <person name="Sun H."/>
            <person name="LaButti K.M."/>
            <person name="Schmutz J."/>
            <person name="Jabbour D."/>
            <person name="Luo H."/>
            <person name="Baker S.E."/>
            <person name="Pisabarro A.G."/>
            <person name="Walton J.D."/>
            <person name="Blanchette R.A."/>
            <person name="Henrissat B."/>
            <person name="Martin F."/>
            <person name="Cullen D."/>
            <person name="Hibbett D.S."/>
            <person name="Grigoriev I.V."/>
        </authorList>
    </citation>
    <scope>NUCLEOTIDE SEQUENCE [LARGE SCALE GENOMIC DNA]</scope>
    <source>
        <strain evidence="2">CBS 339.88</strain>
    </source>
</reference>
<dbReference type="Proteomes" id="UP000027222">
    <property type="component" value="Unassembled WGS sequence"/>
</dbReference>
<evidence type="ECO:0008006" key="3">
    <source>
        <dbReference type="Google" id="ProtNLM"/>
    </source>
</evidence>